<dbReference type="PANTHER" id="PTHR13239">
    <property type="entry name" value="PROTEIN REQUIRED FOR HYPHAL ANASTOMOSIS HAM-2"/>
    <property type="match status" value="1"/>
</dbReference>
<dbReference type="PANTHER" id="PTHR13239:SF4">
    <property type="entry name" value="AT25231P"/>
    <property type="match status" value="1"/>
</dbReference>
<name>A0A4P9Z0E3_9FUNG</name>
<dbReference type="InterPro" id="IPR021819">
    <property type="entry name" value="Far11/STRP_C"/>
</dbReference>
<keyword evidence="4" id="KW-1185">Reference proteome</keyword>
<dbReference type="EMBL" id="KZ990026">
    <property type="protein sequence ID" value="RKP24810.1"/>
    <property type="molecule type" value="Genomic_DNA"/>
</dbReference>
<organism evidence="3 4">
    <name type="scientific">Syncephalis pseudoplumigaleata</name>
    <dbReference type="NCBI Taxonomy" id="1712513"/>
    <lineage>
        <taxon>Eukaryota</taxon>
        <taxon>Fungi</taxon>
        <taxon>Fungi incertae sedis</taxon>
        <taxon>Zoopagomycota</taxon>
        <taxon>Zoopagomycotina</taxon>
        <taxon>Zoopagomycetes</taxon>
        <taxon>Zoopagales</taxon>
        <taxon>Piptocephalidaceae</taxon>
        <taxon>Syncephalis</taxon>
    </lineage>
</organism>
<gene>
    <name evidence="3" type="ORF">SYNPS1DRAFT_29439</name>
</gene>
<dbReference type="AlphaFoldDB" id="A0A4P9Z0E3"/>
<feature type="domain" description="Far11/STRP C-terminal" evidence="2">
    <location>
        <begin position="1"/>
        <end position="267"/>
    </location>
</feature>
<dbReference type="GO" id="GO:0007010">
    <property type="term" value="P:cytoskeleton organization"/>
    <property type="evidence" value="ECO:0007669"/>
    <property type="project" value="TreeGrafter"/>
</dbReference>
<feature type="region of interest" description="Disordered" evidence="1">
    <location>
        <begin position="326"/>
        <end position="346"/>
    </location>
</feature>
<evidence type="ECO:0000256" key="1">
    <source>
        <dbReference type="SAM" id="MobiDB-lite"/>
    </source>
</evidence>
<reference evidence="4" key="1">
    <citation type="journal article" date="2018" name="Nat. Microbiol.">
        <title>Leveraging single-cell genomics to expand the fungal tree of life.</title>
        <authorList>
            <person name="Ahrendt S.R."/>
            <person name="Quandt C.A."/>
            <person name="Ciobanu D."/>
            <person name="Clum A."/>
            <person name="Salamov A."/>
            <person name="Andreopoulos B."/>
            <person name="Cheng J.F."/>
            <person name="Woyke T."/>
            <person name="Pelin A."/>
            <person name="Henrissat B."/>
            <person name="Reynolds N.K."/>
            <person name="Benny G.L."/>
            <person name="Smith M.E."/>
            <person name="James T.Y."/>
            <person name="Grigoriev I.V."/>
        </authorList>
    </citation>
    <scope>NUCLEOTIDE SEQUENCE [LARGE SCALE GENOMIC DNA]</scope>
    <source>
        <strain evidence="4">Benny S71-1</strain>
    </source>
</reference>
<proteinExistence type="predicted"/>
<dbReference type="OrthoDB" id="18234at2759"/>
<evidence type="ECO:0000313" key="4">
    <source>
        <dbReference type="Proteomes" id="UP000278143"/>
    </source>
</evidence>
<dbReference type="Proteomes" id="UP000278143">
    <property type="component" value="Unassembled WGS sequence"/>
</dbReference>
<evidence type="ECO:0000313" key="3">
    <source>
        <dbReference type="EMBL" id="RKP24810.1"/>
    </source>
</evidence>
<dbReference type="SMART" id="SM01293">
    <property type="entry name" value="DUF3402"/>
    <property type="match status" value="1"/>
</dbReference>
<dbReference type="GO" id="GO:0005829">
    <property type="term" value="C:cytosol"/>
    <property type="evidence" value="ECO:0007669"/>
    <property type="project" value="TreeGrafter"/>
</dbReference>
<sequence length="346" mass="38786">MIATLPSGKNASSKSSSVDSDTVRQDALQHEYISQLLVEHNFLPLSLKLLGQQDAVALCRAQNEIDAYCFMSHCTRRVKIKPTVSLEPPLPTDGSQCRACWRNCFTVMNFLRILQSLAKRRAHRIMLMLQYKAPAVLKRVLKVQHPLIQRYAYKVCKTFVPYAGRKWRCTVANMRVITGVYLHCRQDLRDDWLIGGEQEMENDEAVVGCMASGAEWTAHAHNQEHALRTLANYYNEHAFTASAASHGPTSTDATDIDALIASFDEELWLEDEDTLLFESPEQQASYEAWLNDMLAMDEQDASSPLDMASALNAMLFPASTCKSTALDDTLPMDGGERAPTPAPRFH</sequence>
<evidence type="ECO:0000259" key="2">
    <source>
        <dbReference type="SMART" id="SM01293"/>
    </source>
</evidence>
<protein>
    <recommendedName>
        <fullName evidence="2">Far11/STRP C-terminal domain-containing protein</fullName>
    </recommendedName>
</protein>
<dbReference type="Pfam" id="PF11882">
    <property type="entry name" value="DUF3402"/>
    <property type="match status" value="2"/>
</dbReference>
<dbReference type="InterPro" id="IPR040185">
    <property type="entry name" value="Far11/STRP"/>
</dbReference>
<accession>A0A4P9Z0E3</accession>
<feature type="region of interest" description="Disordered" evidence="1">
    <location>
        <begin position="1"/>
        <end position="20"/>
    </location>
</feature>